<dbReference type="KEGG" id="tet:TTHERM_00139720"/>
<feature type="compositionally biased region" description="Basic and acidic residues" evidence="1">
    <location>
        <begin position="1158"/>
        <end position="1174"/>
    </location>
</feature>
<keyword evidence="3" id="KW-1185">Reference proteome</keyword>
<gene>
    <name evidence="2" type="ORF">TTHERM_00139720</name>
</gene>
<feature type="compositionally biased region" description="Polar residues" evidence="1">
    <location>
        <begin position="541"/>
        <end position="571"/>
    </location>
</feature>
<dbReference type="GeneID" id="7842966"/>
<dbReference type="OrthoDB" id="313583at2759"/>
<feature type="compositionally biased region" description="Polar residues" evidence="1">
    <location>
        <begin position="1178"/>
        <end position="1198"/>
    </location>
</feature>
<proteinExistence type="predicted"/>
<feature type="compositionally biased region" description="Polar residues" evidence="1">
    <location>
        <begin position="1"/>
        <end position="25"/>
    </location>
</feature>
<evidence type="ECO:0000256" key="1">
    <source>
        <dbReference type="SAM" id="MobiDB-lite"/>
    </source>
</evidence>
<sequence length="1477" mass="172761">MLPKIQAQTIQQDKNSTLPFSPKNEQSSSQQQMAMQNRQNLNSSNGYNMNLTQNMNSNQNLNQNIQMDDILKRKESSWNPRHHVNADLPHYSSYNDRHSESYKLSQSINTQSGRKRKMIGYKQHQIMLNDGNIQNSHDMNQSAIYQDEMMGNSSANFKKKQMLSQQRNRSLTYKRVKDQKFQNNNGNMSTNNQQNQILNVAYNQFGMESLSDAQQMQNQNFKNKRILTLKEKVEELYQQIIGLYEFHNFQHFHREYFDLFIQDMPSKRLYDILVREIKLINDKKSLYQITMKTIRARENCLDKLKDAIFSLSDCYEKKDQQIEESCFDNCCRLLAHLRILTISAVEAISQWRNYFFFIQKYAMGYEKYKKKDIMLIFFWEHMNYMLKIRSDAHFVNHSVMNRYIPFSTKYDPFFVYPNKIKGDCAQFSQFSNKIQESINGCLDLSDHLKQRIQNCEKIIINECIMDRANKKLHPISKELLLIQTPKYLQPNRLNTSDQMINMERQMPQYSNQMQRNVSHEPRTQFEQEQMHGSASLRVDKSYNTLRNNSRQGLQSSRKSMSAKQKIGSQDKYQVYSSYRNGINGFSNNNSTNDFKNQKNHKNFNNQSLSLSDIKQNPEFEFENGGDQYNDQQFNQTFSPQKADERFPNQNQQPSNLNLDQITPNDVNITPNKNTISDQQYYSNNVPYSLQMSHSPSKSQPTYAFSPNQKAIKQSNGSQNQFNEDNAVNESQSSINNGMVYVNSKEPANQLKKITSQAQPTEKQKRAYSSNNNQNNQSQKQITPYQKNRVKTQATGLQANKGGQYNGKNQQLNKKGPNGDMVKMNVQEIGIAISEYIENKLKEPRQKVYYVKPRSIMEREIKVTLKDYFLRIPNILYKLLVHNENQFINKLKDEINFHLLEIREQQTERIAALSIIHVDRQTISCRKIEIDHFSVIELENFDPILKKLLEYIWNNDSADEISFKICCNEQPDELNPFQSIQEILFENHFKWREVETSEEENENQNSEGLNPLDLNNSQAYQQGTTAQTTTLKVFYVQRPNSKPKIKLPNLKYVENHALTVKQSVIISKEPLEMDDHMKLMNLQYQEKPGKYVDITMILISILVQIFTSENLRDLASVKTNKKVKETFNIASQLRTPSSGNNSQIKNVRESQQNIQDQANYEKEEQGMQSEHEKSEIQPMKQSQSMIKDNQKSSNNPNNFLLQSGILKNEEFPSIQGLNKYLTGLNQNVFLLKDAPVFKKNKVNLGFLQHGFHLPNFHQSVLTTVGDKPSFYLRIRITEDLQGLCWKLRSSSVYGEHQLLLIPTEDYNNFMFFLDAREYIAKENPPDLFLFLRKFLESVDDKQQVEGDVWIPQFKKKSLLIKNTDVASIFAEKKIYTNLETSLIFRDQIQGGKMILNDLEQNAFLIRAPFIFGMLHNDLDAIIQNIPFYSFVVDEDDLDFVQDKNSYQRRINTNIHPSLLQNVPTNSQLKKMNTQETLK</sequence>
<feature type="region of interest" description="Disordered" evidence="1">
    <location>
        <begin position="641"/>
        <end position="663"/>
    </location>
</feature>
<feature type="region of interest" description="Disordered" evidence="1">
    <location>
        <begin position="752"/>
        <end position="819"/>
    </location>
</feature>
<dbReference type="Proteomes" id="UP000009168">
    <property type="component" value="Unassembled WGS sequence"/>
</dbReference>
<dbReference type="RefSeq" id="XP_001019854.2">
    <property type="nucleotide sequence ID" value="XM_001019854.2"/>
</dbReference>
<accession>I7M2A1</accession>
<name>I7M2A1_TETTS</name>
<feature type="region of interest" description="Disordered" evidence="1">
    <location>
        <begin position="583"/>
        <end position="607"/>
    </location>
</feature>
<dbReference type="InParanoid" id="I7M2A1"/>
<feature type="region of interest" description="Disordered" evidence="1">
    <location>
        <begin position="1132"/>
        <end position="1198"/>
    </location>
</feature>
<feature type="region of interest" description="Disordered" evidence="1">
    <location>
        <begin position="993"/>
        <end position="1015"/>
    </location>
</feature>
<protein>
    <submittedName>
        <fullName evidence="2">Uncharacterized protein</fullName>
    </submittedName>
</protein>
<reference evidence="3" key="1">
    <citation type="journal article" date="2006" name="PLoS Biol.">
        <title>Macronuclear genome sequence of the ciliate Tetrahymena thermophila, a model eukaryote.</title>
        <authorList>
            <person name="Eisen J.A."/>
            <person name="Coyne R.S."/>
            <person name="Wu M."/>
            <person name="Wu D."/>
            <person name="Thiagarajan M."/>
            <person name="Wortman J.R."/>
            <person name="Badger J.H."/>
            <person name="Ren Q."/>
            <person name="Amedeo P."/>
            <person name="Jones K.M."/>
            <person name="Tallon L.J."/>
            <person name="Delcher A.L."/>
            <person name="Salzberg S.L."/>
            <person name="Silva J.C."/>
            <person name="Haas B.J."/>
            <person name="Majoros W.H."/>
            <person name="Farzad M."/>
            <person name="Carlton J.M."/>
            <person name="Smith R.K. Jr."/>
            <person name="Garg J."/>
            <person name="Pearlman R.E."/>
            <person name="Karrer K.M."/>
            <person name="Sun L."/>
            <person name="Manning G."/>
            <person name="Elde N.C."/>
            <person name="Turkewitz A.P."/>
            <person name="Asai D.J."/>
            <person name="Wilkes D.E."/>
            <person name="Wang Y."/>
            <person name="Cai H."/>
            <person name="Collins K."/>
            <person name="Stewart B.A."/>
            <person name="Lee S.R."/>
            <person name="Wilamowska K."/>
            <person name="Weinberg Z."/>
            <person name="Ruzzo W.L."/>
            <person name="Wloga D."/>
            <person name="Gaertig J."/>
            <person name="Frankel J."/>
            <person name="Tsao C.-C."/>
            <person name="Gorovsky M.A."/>
            <person name="Keeling P.J."/>
            <person name="Waller R.F."/>
            <person name="Patron N.J."/>
            <person name="Cherry J.M."/>
            <person name="Stover N.A."/>
            <person name="Krieger C.J."/>
            <person name="del Toro C."/>
            <person name="Ryder H.F."/>
            <person name="Williamson S.C."/>
            <person name="Barbeau R.A."/>
            <person name="Hamilton E.P."/>
            <person name="Orias E."/>
        </authorList>
    </citation>
    <scope>NUCLEOTIDE SEQUENCE [LARGE SCALE GENOMIC DNA]</scope>
    <source>
        <strain evidence="3">SB210</strain>
    </source>
</reference>
<feature type="region of interest" description="Disordered" evidence="1">
    <location>
        <begin position="1"/>
        <end position="36"/>
    </location>
</feature>
<evidence type="ECO:0000313" key="2">
    <source>
        <dbReference type="EMBL" id="EAR99609.2"/>
    </source>
</evidence>
<feature type="compositionally biased region" description="Low complexity" evidence="1">
    <location>
        <begin position="647"/>
        <end position="660"/>
    </location>
</feature>
<feature type="compositionally biased region" description="Polar residues" evidence="1">
    <location>
        <begin position="779"/>
        <end position="812"/>
    </location>
</feature>
<feature type="compositionally biased region" description="Low complexity" evidence="1">
    <location>
        <begin position="768"/>
        <end position="778"/>
    </location>
</feature>
<feature type="compositionally biased region" description="Polar residues" evidence="1">
    <location>
        <begin position="1132"/>
        <end position="1157"/>
    </location>
</feature>
<evidence type="ECO:0000313" key="3">
    <source>
        <dbReference type="Proteomes" id="UP000009168"/>
    </source>
</evidence>
<feature type="region of interest" description="Disordered" evidence="1">
    <location>
        <begin position="510"/>
        <end position="571"/>
    </location>
</feature>
<dbReference type="EMBL" id="GG662639">
    <property type="protein sequence ID" value="EAR99609.2"/>
    <property type="molecule type" value="Genomic_DNA"/>
</dbReference>
<organism evidence="2 3">
    <name type="scientific">Tetrahymena thermophila (strain SB210)</name>
    <dbReference type="NCBI Taxonomy" id="312017"/>
    <lineage>
        <taxon>Eukaryota</taxon>
        <taxon>Sar</taxon>
        <taxon>Alveolata</taxon>
        <taxon>Ciliophora</taxon>
        <taxon>Intramacronucleata</taxon>
        <taxon>Oligohymenophorea</taxon>
        <taxon>Hymenostomatida</taxon>
        <taxon>Tetrahymenina</taxon>
        <taxon>Tetrahymenidae</taxon>
        <taxon>Tetrahymena</taxon>
    </lineage>
</organism>
<feature type="compositionally biased region" description="Basic and acidic residues" evidence="1">
    <location>
        <begin position="517"/>
        <end position="529"/>
    </location>
</feature>